<sequence length="69" mass="8020">MQTPTKEELLSDIEALLKYDESDKKTIDPSLLKYLEIEALISTKKSLLSRVGKLSDADIEWLEQFKKYE</sequence>
<dbReference type="EMBL" id="FPHC01000039">
    <property type="protein sequence ID" value="SFV56032.1"/>
    <property type="molecule type" value="Genomic_DNA"/>
</dbReference>
<accession>A0A1W1BRD5</accession>
<dbReference type="AlphaFoldDB" id="A0A1W1BRD5"/>
<evidence type="ECO:0000313" key="1">
    <source>
        <dbReference type="EMBL" id="SFV56032.1"/>
    </source>
</evidence>
<protein>
    <submittedName>
        <fullName evidence="1">Uncharacterized protein</fullName>
    </submittedName>
</protein>
<gene>
    <name evidence="1" type="ORF">MNB_SV-6-1640</name>
</gene>
<name>A0A1W1BRD5_9ZZZZ</name>
<reference evidence="1" key="1">
    <citation type="submission" date="2016-10" db="EMBL/GenBank/DDBJ databases">
        <authorList>
            <person name="de Groot N.N."/>
        </authorList>
    </citation>
    <scope>NUCLEOTIDE SEQUENCE</scope>
</reference>
<proteinExistence type="predicted"/>
<organism evidence="1">
    <name type="scientific">hydrothermal vent metagenome</name>
    <dbReference type="NCBI Taxonomy" id="652676"/>
    <lineage>
        <taxon>unclassified sequences</taxon>
        <taxon>metagenomes</taxon>
        <taxon>ecological metagenomes</taxon>
    </lineage>
</organism>